<feature type="region of interest" description="Disordered" evidence="1">
    <location>
        <begin position="234"/>
        <end position="292"/>
    </location>
</feature>
<feature type="compositionally biased region" description="Polar residues" evidence="1">
    <location>
        <begin position="241"/>
        <end position="252"/>
    </location>
</feature>
<gene>
    <name evidence="2" type="ORF">SETIT_3G104600v2</name>
</gene>
<evidence type="ECO:0000256" key="1">
    <source>
        <dbReference type="SAM" id="MobiDB-lite"/>
    </source>
</evidence>
<dbReference type="OrthoDB" id="10675768at2759"/>
<accession>A0A368QFI4</accession>
<feature type="compositionally biased region" description="Basic and acidic residues" evidence="1">
    <location>
        <begin position="548"/>
        <end position="557"/>
    </location>
</feature>
<reference evidence="2" key="1">
    <citation type="journal article" date="2012" name="Nat. Biotechnol.">
        <title>Reference genome sequence of the model plant Setaria.</title>
        <authorList>
            <person name="Bennetzen J.L."/>
            <person name="Schmutz J."/>
            <person name="Wang H."/>
            <person name="Percifield R."/>
            <person name="Hawkins J."/>
            <person name="Pontaroli A.C."/>
            <person name="Estep M."/>
            <person name="Feng L."/>
            <person name="Vaughn J.N."/>
            <person name="Grimwood J."/>
            <person name="Jenkins J."/>
            <person name="Barry K."/>
            <person name="Lindquist E."/>
            <person name="Hellsten U."/>
            <person name="Deshpande S."/>
            <person name="Wang X."/>
            <person name="Wu X."/>
            <person name="Mitros T."/>
            <person name="Triplett J."/>
            <person name="Yang X."/>
            <person name="Ye C.Y."/>
            <person name="Mauro-Herrera M."/>
            <person name="Wang L."/>
            <person name="Li P."/>
            <person name="Sharma M."/>
            <person name="Sharma R."/>
            <person name="Ronald P.C."/>
            <person name="Panaud O."/>
            <person name="Kellogg E.A."/>
            <person name="Brutnell T.P."/>
            <person name="Doust A.N."/>
            <person name="Tuskan G.A."/>
            <person name="Rokhsar D."/>
            <person name="Devos K.M."/>
        </authorList>
    </citation>
    <scope>NUCLEOTIDE SEQUENCE [LARGE SCALE GENOMIC DNA]</scope>
    <source>
        <strain evidence="2">Yugu1</strain>
    </source>
</reference>
<reference evidence="2" key="2">
    <citation type="submission" date="2015-07" db="EMBL/GenBank/DDBJ databases">
        <authorList>
            <person name="Noorani M."/>
        </authorList>
    </citation>
    <scope>NUCLEOTIDE SEQUENCE</scope>
    <source>
        <strain evidence="2">Yugu1</strain>
    </source>
</reference>
<proteinExistence type="predicted"/>
<feature type="region of interest" description="Disordered" evidence="1">
    <location>
        <begin position="506"/>
        <end position="557"/>
    </location>
</feature>
<evidence type="ECO:0000313" key="2">
    <source>
        <dbReference type="EMBL" id="RCV16030.1"/>
    </source>
</evidence>
<dbReference type="EMBL" id="CM003530">
    <property type="protein sequence ID" value="RCV16030.1"/>
    <property type="molecule type" value="Genomic_DNA"/>
</dbReference>
<protein>
    <submittedName>
        <fullName evidence="2">Uncharacterized protein</fullName>
    </submittedName>
</protein>
<name>A0A368QFI4_SETIT</name>
<organism evidence="2">
    <name type="scientific">Setaria italica</name>
    <name type="common">Foxtail millet</name>
    <name type="synonym">Panicum italicum</name>
    <dbReference type="NCBI Taxonomy" id="4555"/>
    <lineage>
        <taxon>Eukaryota</taxon>
        <taxon>Viridiplantae</taxon>
        <taxon>Streptophyta</taxon>
        <taxon>Embryophyta</taxon>
        <taxon>Tracheophyta</taxon>
        <taxon>Spermatophyta</taxon>
        <taxon>Magnoliopsida</taxon>
        <taxon>Liliopsida</taxon>
        <taxon>Poales</taxon>
        <taxon>Poaceae</taxon>
        <taxon>PACMAD clade</taxon>
        <taxon>Panicoideae</taxon>
        <taxon>Panicodae</taxon>
        <taxon>Paniceae</taxon>
        <taxon>Cenchrinae</taxon>
        <taxon>Setaria</taxon>
    </lineage>
</organism>
<feature type="compositionally biased region" description="Polar residues" evidence="1">
    <location>
        <begin position="537"/>
        <end position="546"/>
    </location>
</feature>
<sequence>MNKWRCAALAVHVHHGVVEGGDAVGRHALRDEPCPWLVGPGLDEDARGDAVQVCQRHHVGRRAPPVVHLGEAQPRPVRHQQRPVVGGDLVRVAGLLPGRPARELRREPLLPLPDDLYHVGDGRRGHLPRRGGDAHDVVAVAVEADAGAREAGGEERSRVHGEAEVDGGVRVERRGAGAALPCLGDEHLERGAAAPARGRGELGLEVVDVVGGDVDGQVLEALDAVQLGEAADVRTAGSGMASRSQRNPTTKPTARERRHLHASNRAPVSQGGGNLESPASRPNPAQCGSNRDEASAYLDEQDELVLLLVAGPWQRVREELVLGDLERVLEVVDVLEPAPHGGLDEPDALAAAVDVEPAGVLGHGEATRERVVLDERPREGPLDGLRRADPVARRVGLEDVQRLDERHLGRRSSQDRRWGAVGVGSAGGTRRCERRSTVFAAAGSMAGSPEVGRGRGGGRRERRAGVSLSLSLSLSVYGLGFGGGGDWWPGGWGVRCRGEMGEFVGSGWAGGRRGASPGPEGGGRRTATGAISEGEAGQQSALSSVGNGKEDYKDGCP</sequence>
<dbReference type="AlphaFoldDB" id="A0A368QFI4"/>